<evidence type="ECO:0000256" key="1">
    <source>
        <dbReference type="ARBA" id="ARBA00004141"/>
    </source>
</evidence>
<protein>
    <submittedName>
        <fullName evidence="10">General substrate transporter</fullName>
    </submittedName>
</protein>
<evidence type="ECO:0000256" key="3">
    <source>
        <dbReference type="ARBA" id="ARBA00022448"/>
    </source>
</evidence>
<keyword evidence="3 7" id="KW-0813">Transport</keyword>
<dbReference type="InterPro" id="IPR003663">
    <property type="entry name" value="Sugar/inositol_transpt"/>
</dbReference>
<feature type="transmembrane region" description="Helical" evidence="8">
    <location>
        <begin position="129"/>
        <end position="147"/>
    </location>
</feature>
<name>A0A6A5QRS1_AMPQU</name>
<comment type="subcellular location">
    <subcellularLocation>
        <location evidence="1">Membrane</location>
        <topology evidence="1">Multi-pass membrane protein</topology>
    </subcellularLocation>
</comment>
<dbReference type="InterPro" id="IPR050360">
    <property type="entry name" value="MFS_Sugar_Transporters"/>
</dbReference>
<feature type="transmembrane region" description="Helical" evidence="8">
    <location>
        <begin position="343"/>
        <end position="363"/>
    </location>
</feature>
<keyword evidence="5 8" id="KW-1133">Transmembrane helix</keyword>
<dbReference type="GO" id="GO:0016020">
    <property type="term" value="C:membrane"/>
    <property type="evidence" value="ECO:0007669"/>
    <property type="project" value="UniProtKB-SubCell"/>
</dbReference>
<feature type="domain" description="Major facilitator superfamily (MFS) profile" evidence="9">
    <location>
        <begin position="54"/>
        <end position="494"/>
    </location>
</feature>
<evidence type="ECO:0000313" key="11">
    <source>
        <dbReference type="Proteomes" id="UP000800096"/>
    </source>
</evidence>
<feature type="transmembrane region" description="Helical" evidence="8">
    <location>
        <begin position="217"/>
        <end position="240"/>
    </location>
</feature>
<proteinExistence type="inferred from homology"/>
<dbReference type="AlphaFoldDB" id="A0A6A5QRS1"/>
<dbReference type="PROSITE" id="PS50850">
    <property type="entry name" value="MFS"/>
    <property type="match status" value="1"/>
</dbReference>
<dbReference type="SUPFAM" id="SSF103473">
    <property type="entry name" value="MFS general substrate transporter"/>
    <property type="match status" value="1"/>
</dbReference>
<evidence type="ECO:0000256" key="2">
    <source>
        <dbReference type="ARBA" id="ARBA00010992"/>
    </source>
</evidence>
<feature type="transmembrane region" description="Helical" evidence="8">
    <location>
        <begin position="471"/>
        <end position="490"/>
    </location>
</feature>
<gene>
    <name evidence="10" type="ORF">BDU57DRAFT_445469</name>
</gene>
<evidence type="ECO:0000256" key="4">
    <source>
        <dbReference type="ARBA" id="ARBA00022692"/>
    </source>
</evidence>
<dbReference type="InterPro" id="IPR036259">
    <property type="entry name" value="MFS_trans_sf"/>
</dbReference>
<keyword evidence="6 8" id="KW-0472">Membrane</keyword>
<feature type="transmembrane region" description="Helical" evidence="8">
    <location>
        <begin position="437"/>
        <end position="459"/>
    </location>
</feature>
<dbReference type="NCBIfam" id="TIGR00879">
    <property type="entry name" value="SP"/>
    <property type="match status" value="1"/>
</dbReference>
<sequence length="526" mass="57016">MEKPSSIVQREEALPSNHLHKSMTDVEGALADNESEHSLTLGEVWKNHAGLIWCSFFWAMCAIGWGFDAQINGAMISVSAFRRDFGYIFEGEAVLPANWQTAFNMVSSVGQFFGGFMCSWMADKIGRKGALAAGLLLCTGGIFGEIFSTTRVAFLMSKLILGLGLGFYLTIGPMACSEIAPVVLRGISTAGINLGIALGQLLSNAVVKGFGEWTSRWAYAAPFAIQMFFVVFLATGFWFVPESPWYLVRTGKDEQALQALQKLWGKNTDVSYKLASLKVTIQEEQVLKETKFTDCFKGVNLKRSLISTGAFACQHLVGIIFVLGYSTYFFQLAGLATSRSFDLGVGVTACGVAGNIASWYVFIVDSFGRRKVFVSGMCCLTLLLILIGIMDVVPTAGAQWVQASCTVVYAFVYFMTIGAMAFVLLGEVSSMGLRAHTTALATATQSVLGVIWNIVIPYMVNPDEANLKGKVGFVFGGLAAIGTVGAWLYVPELKGRTTSEIDVMFARRVPSRQMGAYEIDGTENAT</sequence>
<evidence type="ECO:0000313" key="10">
    <source>
        <dbReference type="EMBL" id="KAF1918385.1"/>
    </source>
</evidence>
<organism evidence="10 11">
    <name type="scientific">Ampelomyces quisqualis</name>
    <name type="common">Powdery mildew agent</name>
    <dbReference type="NCBI Taxonomy" id="50730"/>
    <lineage>
        <taxon>Eukaryota</taxon>
        <taxon>Fungi</taxon>
        <taxon>Dikarya</taxon>
        <taxon>Ascomycota</taxon>
        <taxon>Pezizomycotina</taxon>
        <taxon>Dothideomycetes</taxon>
        <taxon>Pleosporomycetidae</taxon>
        <taxon>Pleosporales</taxon>
        <taxon>Pleosporineae</taxon>
        <taxon>Phaeosphaeriaceae</taxon>
        <taxon>Ampelomyces</taxon>
    </lineage>
</organism>
<evidence type="ECO:0000259" key="9">
    <source>
        <dbReference type="PROSITE" id="PS50850"/>
    </source>
</evidence>
<dbReference type="PANTHER" id="PTHR48022:SF51">
    <property type="entry name" value="ALPHA-GLUCOSIDE TRANSPORTER, PUTATIVE (AFU_ORTHOLOGUE AFUA_6G11920)-RELATED"/>
    <property type="match status" value="1"/>
</dbReference>
<feature type="transmembrane region" description="Helical" evidence="8">
    <location>
        <begin position="102"/>
        <end position="122"/>
    </location>
</feature>
<feature type="transmembrane region" description="Helical" evidence="8">
    <location>
        <begin position="400"/>
        <end position="425"/>
    </location>
</feature>
<dbReference type="EMBL" id="ML979134">
    <property type="protein sequence ID" value="KAF1918385.1"/>
    <property type="molecule type" value="Genomic_DNA"/>
</dbReference>
<dbReference type="InterPro" id="IPR020846">
    <property type="entry name" value="MFS_dom"/>
</dbReference>
<comment type="similarity">
    <text evidence="2 7">Belongs to the major facilitator superfamily. Sugar transporter (TC 2.A.1.1) family.</text>
</comment>
<dbReference type="FunFam" id="1.20.1250.20:FF:000078">
    <property type="entry name" value="MFS maltose transporter, putative"/>
    <property type="match status" value="1"/>
</dbReference>
<dbReference type="InterPro" id="IPR005828">
    <property type="entry name" value="MFS_sugar_transport-like"/>
</dbReference>
<evidence type="ECO:0000256" key="5">
    <source>
        <dbReference type="ARBA" id="ARBA00022989"/>
    </source>
</evidence>
<evidence type="ECO:0000256" key="7">
    <source>
        <dbReference type="RuleBase" id="RU003346"/>
    </source>
</evidence>
<dbReference type="Proteomes" id="UP000800096">
    <property type="component" value="Unassembled WGS sequence"/>
</dbReference>
<evidence type="ECO:0000256" key="6">
    <source>
        <dbReference type="ARBA" id="ARBA00023136"/>
    </source>
</evidence>
<evidence type="ECO:0000256" key="8">
    <source>
        <dbReference type="SAM" id="Phobius"/>
    </source>
</evidence>
<reference evidence="10" key="1">
    <citation type="journal article" date="2020" name="Stud. Mycol.">
        <title>101 Dothideomycetes genomes: a test case for predicting lifestyles and emergence of pathogens.</title>
        <authorList>
            <person name="Haridas S."/>
            <person name="Albert R."/>
            <person name="Binder M."/>
            <person name="Bloem J."/>
            <person name="Labutti K."/>
            <person name="Salamov A."/>
            <person name="Andreopoulos B."/>
            <person name="Baker S."/>
            <person name="Barry K."/>
            <person name="Bills G."/>
            <person name="Bluhm B."/>
            <person name="Cannon C."/>
            <person name="Castanera R."/>
            <person name="Culley D."/>
            <person name="Daum C."/>
            <person name="Ezra D."/>
            <person name="Gonzalez J."/>
            <person name="Henrissat B."/>
            <person name="Kuo A."/>
            <person name="Liang C."/>
            <person name="Lipzen A."/>
            <person name="Lutzoni F."/>
            <person name="Magnuson J."/>
            <person name="Mondo S."/>
            <person name="Nolan M."/>
            <person name="Ohm R."/>
            <person name="Pangilinan J."/>
            <person name="Park H.-J."/>
            <person name="Ramirez L."/>
            <person name="Alfaro M."/>
            <person name="Sun H."/>
            <person name="Tritt A."/>
            <person name="Yoshinaga Y."/>
            <person name="Zwiers L.-H."/>
            <person name="Turgeon B."/>
            <person name="Goodwin S."/>
            <person name="Spatafora J."/>
            <person name="Crous P."/>
            <person name="Grigoriev I."/>
        </authorList>
    </citation>
    <scope>NUCLEOTIDE SEQUENCE</scope>
    <source>
        <strain evidence="10">HMLAC05119</strain>
    </source>
</reference>
<dbReference type="PANTHER" id="PTHR48022">
    <property type="entry name" value="PLASTIDIC GLUCOSE TRANSPORTER 4"/>
    <property type="match status" value="1"/>
</dbReference>
<feature type="transmembrane region" description="Helical" evidence="8">
    <location>
        <begin position="49"/>
        <end position="67"/>
    </location>
</feature>
<dbReference type="OrthoDB" id="6612291at2759"/>
<dbReference type="Gene3D" id="1.20.1250.20">
    <property type="entry name" value="MFS general substrate transporter like domains"/>
    <property type="match status" value="1"/>
</dbReference>
<feature type="transmembrane region" description="Helical" evidence="8">
    <location>
        <begin position="372"/>
        <end position="394"/>
    </location>
</feature>
<accession>A0A6A5QRS1</accession>
<keyword evidence="11" id="KW-1185">Reference proteome</keyword>
<dbReference type="GO" id="GO:0005351">
    <property type="term" value="F:carbohydrate:proton symporter activity"/>
    <property type="evidence" value="ECO:0007669"/>
    <property type="project" value="TreeGrafter"/>
</dbReference>
<dbReference type="Pfam" id="PF00083">
    <property type="entry name" value="Sugar_tr"/>
    <property type="match status" value="1"/>
</dbReference>
<feature type="transmembrane region" description="Helical" evidence="8">
    <location>
        <begin position="183"/>
        <end position="202"/>
    </location>
</feature>
<feature type="transmembrane region" description="Helical" evidence="8">
    <location>
        <begin position="311"/>
        <end position="331"/>
    </location>
</feature>
<keyword evidence="4 8" id="KW-0812">Transmembrane</keyword>
<feature type="transmembrane region" description="Helical" evidence="8">
    <location>
        <begin position="153"/>
        <end position="171"/>
    </location>
</feature>